<keyword evidence="1" id="KW-0344">Guanine-nucleotide releasing factor</keyword>
<gene>
    <name evidence="4" type="ORF">SCUD_LOCUS14194</name>
</gene>
<feature type="domain" description="N-terminal Ras-GEF" evidence="3">
    <location>
        <begin position="25"/>
        <end position="154"/>
    </location>
</feature>
<organism evidence="6">
    <name type="scientific">Schistosoma curassoni</name>
    <dbReference type="NCBI Taxonomy" id="6186"/>
    <lineage>
        <taxon>Eukaryota</taxon>
        <taxon>Metazoa</taxon>
        <taxon>Spiralia</taxon>
        <taxon>Lophotrochozoa</taxon>
        <taxon>Platyhelminthes</taxon>
        <taxon>Trematoda</taxon>
        <taxon>Digenea</taxon>
        <taxon>Strigeidida</taxon>
        <taxon>Schistosomatoidea</taxon>
        <taxon>Schistosomatidae</taxon>
        <taxon>Schistosoma</taxon>
    </lineage>
</organism>
<reference evidence="6" key="1">
    <citation type="submission" date="2016-06" db="UniProtKB">
        <authorList>
            <consortium name="WormBaseParasite"/>
        </authorList>
    </citation>
    <scope>IDENTIFICATION</scope>
</reference>
<dbReference type="GO" id="GO:0005085">
    <property type="term" value="F:guanyl-nucleotide exchange factor activity"/>
    <property type="evidence" value="ECO:0007669"/>
    <property type="project" value="UniProtKB-KW"/>
</dbReference>
<dbReference type="Gene3D" id="1.20.870.10">
    <property type="entry name" value="Son of sevenless (SoS) protein Chain: S domain 1"/>
    <property type="match status" value="1"/>
</dbReference>
<reference evidence="4 5" key="2">
    <citation type="submission" date="2018-11" db="EMBL/GenBank/DDBJ databases">
        <authorList>
            <consortium name="Pathogen Informatics"/>
        </authorList>
    </citation>
    <scope>NUCLEOTIDE SEQUENCE [LARGE SCALE GENOMIC DNA]</scope>
    <source>
        <strain evidence="4">Dakar</strain>
        <strain evidence="5">Dakar, Senegal</strain>
    </source>
</reference>
<evidence type="ECO:0000313" key="6">
    <source>
        <dbReference type="WBParaSite" id="SCUD_0001419701-mRNA-1"/>
    </source>
</evidence>
<evidence type="ECO:0000256" key="1">
    <source>
        <dbReference type="PROSITE-ProRule" id="PRU00135"/>
    </source>
</evidence>
<feature type="compositionally biased region" description="Polar residues" evidence="2">
    <location>
        <begin position="481"/>
        <end position="491"/>
    </location>
</feature>
<dbReference type="EMBL" id="UZAK01036498">
    <property type="protein sequence ID" value="VDP55633.1"/>
    <property type="molecule type" value="Genomic_DNA"/>
</dbReference>
<keyword evidence="5" id="KW-1185">Reference proteome</keyword>
<dbReference type="WBParaSite" id="SCUD_0001419701-mRNA-1">
    <property type="protein sequence ID" value="SCUD_0001419701-mRNA-1"/>
    <property type="gene ID" value="SCUD_0001419701"/>
</dbReference>
<dbReference type="InterPro" id="IPR023578">
    <property type="entry name" value="Ras_GEF_dom_sf"/>
</dbReference>
<evidence type="ECO:0000256" key="2">
    <source>
        <dbReference type="SAM" id="MobiDB-lite"/>
    </source>
</evidence>
<protein>
    <submittedName>
        <fullName evidence="6">N-terminal Ras-GEF domain-containing protein</fullName>
    </submittedName>
</protein>
<dbReference type="InterPro" id="IPR000651">
    <property type="entry name" value="Ras-like_Gua-exchang_fac_N"/>
</dbReference>
<feature type="region of interest" description="Disordered" evidence="2">
    <location>
        <begin position="466"/>
        <end position="491"/>
    </location>
</feature>
<accession>A0A183KGP5</accession>
<proteinExistence type="predicted"/>
<sequence length="547" mass="62182">MFRSDPKLFKDDVDIKFSHTLNSCKVPQIRYATVSRLLDRLTDARFLSIDFLNTFLLTYRVFTTGLSVIWALNQVLANPDVENGGNAPHSNQNQSFTYSHFENPEQRDRLYTARPSEVSLNINRLPVLEETVHSNMDDISSSSNSITQIENQLETNNTTTNNNNIIKTVKYCSPSITISNIMSQSAINDSHSSSLLFDKQSNKHIMNRSFQSSTIVTIPIQTTSTTMLIPRSPIYSKFVDLRDDPPLELPILPDLKTTEKKQKQPEFKQKIDNITSSNSSSIEQNESMNSVKEHTRLAPLASCEVIPDESETINIKQESFNNKQLSVSINNNVNNIDNQYQSNPGITNSLNPNLHNITCNHLDNQLDQCRTVFNQEKHYKLDHVEITKQEGIKTGEQYKHNLLADISKSDVAISISYENQPTEHFKYPPTEEIDSKNVTKTNEESLDQLTMLTNQQQLSFLHWPSNNLNHSNNNNNNNNSQYSKLTKSPSSINYSNDNNRLLESYLNQTIGSSLLAAETNTDRIQSRRSFAKVPEGKDSFISNHNKL</sequence>
<evidence type="ECO:0000313" key="4">
    <source>
        <dbReference type="EMBL" id="VDP55633.1"/>
    </source>
</evidence>
<dbReference type="SMART" id="SM00229">
    <property type="entry name" value="RasGEFN"/>
    <property type="match status" value="1"/>
</dbReference>
<evidence type="ECO:0000313" key="5">
    <source>
        <dbReference type="Proteomes" id="UP000279833"/>
    </source>
</evidence>
<dbReference type="SUPFAM" id="SSF48366">
    <property type="entry name" value="Ras GEF"/>
    <property type="match status" value="1"/>
</dbReference>
<dbReference type="Pfam" id="PF00618">
    <property type="entry name" value="RasGEF_N"/>
    <property type="match status" value="1"/>
</dbReference>
<dbReference type="STRING" id="6186.A0A183KGP5"/>
<evidence type="ECO:0000259" key="3">
    <source>
        <dbReference type="PROSITE" id="PS50212"/>
    </source>
</evidence>
<dbReference type="PROSITE" id="PS50212">
    <property type="entry name" value="RASGEF_NTER"/>
    <property type="match status" value="1"/>
</dbReference>
<feature type="compositionally biased region" description="Low complexity" evidence="2">
    <location>
        <begin position="466"/>
        <end position="480"/>
    </location>
</feature>
<name>A0A183KGP5_9TREM</name>
<dbReference type="AlphaFoldDB" id="A0A183KGP5"/>
<dbReference type="Proteomes" id="UP000279833">
    <property type="component" value="Unassembled WGS sequence"/>
</dbReference>